<keyword evidence="4" id="KW-1185">Reference proteome</keyword>
<dbReference type="Gene3D" id="3.40.630.30">
    <property type="match status" value="1"/>
</dbReference>
<feature type="region of interest" description="Disordered" evidence="1">
    <location>
        <begin position="95"/>
        <end position="115"/>
    </location>
</feature>
<dbReference type="InterPro" id="IPR000182">
    <property type="entry name" value="GNAT_dom"/>
</dbReference>
<sequence length="225" mass="25240">MDDKNIPTVSALARRLAATNLNQPNNDTNKVTIRISGPATASDETLVADLTRLVMDRAKGKYGGHEIDRKSAASQVQARLRAGEFAIAFVRSKNNNNNNKEADDPQQSSVSEPPREKLAGCIRIKKFSPTTGGFRTLVVDPAYRKTGLERRLIRFAEKRCRDDLGLTAMRQEFLNPKYRTKPPKYLSRLGYVMTEVCNIEEAYPELRPLLPGPTKYYVIEKQLAA</sequence>
<dbReference type="Pfam" id="PF00583">
    <property type="entry name" value="Acetyltransf_1"/>
    <property type="match status" value="1"/>
</dbReference>
<accession>A0A553IFS7</accession>
<dbReference type="GO" id="GO:0016747">
    <property type="term" value="F:acyltransferase activity, transferring groups other than amino-acyl groups"/>
    <property type="evidence" value="ECO:0007669"/>
    <property type="project" value="InterPro"/>
</dbReference>
<dbReference type="OrthoDB" id="5689at2759"/>
<comment type="caution">
    <text evidence="3">The sequence shown here is derived from an EMBL/GenBank/DDBJ whole genome shotgun (WGS) entry which is preliminary data.</text>
</comment>
<protein>
    <recommendedName>
        <fullName evidence="2">N-acetyltransferase domain-containing protein</fullName>
    </recommendedName>
</protein>
<name>A0A553IFS7_9PEZI</name>
<reference evidence="4" key="1">
    <citation type="submission" date="2019-06" db="EMBL/GenBank/DDBJ databases">
        <title>Draft genome sequence of the griseofulvin-producing fungus Xylaria cubensis strain G536.</title>
        <authorList>
            <person name="Mead M.E."/>
            <person name="Raja H.A."/>
            <person name="Steenwyk J.L."/>
            <person name="Knowles S.L."/>
            <person name="Oberlies N.H."/>
            <person name="Rokas A."/>
        </authorList>
    </citation>
    <scope>NUCLEOTIDE SEQUENCE [LARGE SCALE GENOMIC DNA]</scope>
    <source>
        <strain evidence="4">G536</strain>
    </source>
</reference>
<evidence type="ECO:0000313" key="4">
    <source>
        <dbReference type="Proteomes" id="UP000319160"/>
    </source>
</evidence>
<dbReference type="CDD" id="cd04301">
    <property type="entry name" value="NAT_SF"/>
    <property type="match status" value="1"/>
</dbReference>
<organism evidence="3 4">
    <name type="scientific">Xylaria flabelliformis</name>
    <dbReference type="NCBI Taxonomy" id="2512241"/>
    <lineage>
        <taxon>Eukaryota</taxon>
        <taxon>Fungi</taxon>
        <taxon>Dikarya</taxon>
        <taxon>Ascomycota</taxon>
        <taxon>Pezizomycotina</taxon>
        <taxon>Sordariomycetes</taxon>
        <taxon>Xylariomycetidae</taxon>
        <taxon>Xylariales</taxon>
        <taxon>Xylariaceae</taxon>
        <taxon>Xylaria</taxon>
    </lineage>
</organism>
<proteinExistence type="predicted"/>
<evidence type="ECO:0000313" key="3">
    <source>
        <dbReference type="EMBL" id="TRX99053.1"/>
    </source>
</evidence>
<dbReference type="SUPFAM" id="SSF55729">
    <property type="entry name" value="Acyl-CoA N-acyltransferases (Nat)"/>
    <property type="match status" value="1"/>
</dbReference>
<dbReference type="Proteomes" id="UP000319160">
    <property type="component" value="Unassembled WGS sequence"/>
</dbReference>
<feature type="domain" description="N-acetyltransferase" evidence="2">
    <location>
        <begin position="116"/>
        <end position="210"/>
    </location>
</feature>
<evidence type="ECO:0000259" key="2">
    <source>
        <dbReference type="PROSITE" id="PS51186"/>
    </source>
</evidence>
<dbReference type="AlphaFoldDB" id="A0A553IFS7"/>
<gene>
    <name evidence="3" type="ORF">FHL15_000395</name>
</gene>
<dbReference type="InterPro" id="IPR016181">
    <property type="entry name" value="Acyl_CoA_acyltransferase"/>
</dbReference>
<dbReference type="PROSITE" id="PS51186">
    <property type="entry name" value="GNAT"/>
    <property type="match status" value="1"/>
</dbReference>
<evidence type="ECO:0000256" key="1">
    <source>
        <dbReference type="SAM" id="MobiDB-lite"/>
    </source>
</evidence>
<dbReference type="EMBL" id="VFLP01000001">
    <property type="protein sequence ID" value="TRX99053.1"/>
    <property type="molecule type" value="Genomic_DNA"/>
</dbReference>